<dbReference type="EMBL" id="JABMIG020000106">
    <property type="protein sequence ID" value="KAL3792059.1"/>
    <property type="molecule type" value="Genomic_DNA"/>
</dbReference>
<proteinExistence type="predicted"/>
<feature type="region of interest" description="Disordered" evidence="2">
    <location>
        <begin position="40"/>
        <end position="95"/>
    </location>
</feature>
<sequence length="168" mass="18896">MIRISINGLTLIFFTLDTSCALEHGAQLCEYAVMQTAKANDAQEGQEGPEVDNKKNKKKKMRASSISRHSRGATSKSIRPGAQKSTFPPASFTSNNVQTVQHTPKVEAQQQHRQDVHLLQMKLRYKQKKNAGTSQTVQQLTDGIQNLKEERDNIILMHKKEQQQLVAI</sequence>
<feature type="chain" id="PRO_5044832426" evidence="3">
    <location>
        <begin position="22"/>
        <end position="168"/>
    </location>
</feature>
<accession>A0ABD3PWT8</accession>
<keyword evidence="3" id="KW-0732">Signal</keyword>
<feature type="compositionally biased region" description="Polar residues" evidence="2">
    <location>
        <begin position="64"/>
        <end position="95"/>
    </location>
</feature>
<organism evidence="4 5">
    <name type="scientific">Cyclotella cryptica</name>
    <dbReference type="NCBI Taxonomy" id="29204"/>
    <lineage>
        <taxon>Eukaryota</taxon>
        <taxon>Sar</taxon>
        <taxon>Stramenopiles</taxon>
        <taxon>Ochrophyta</taxon>
        <taxon>Bacillariophyta</taxon>
        <taxon>Coscinodiscophyceae</taxon>
        <taxon>Thalassiosirophycidae</taxon>
        <taxon>Stephanodiscales</taxon>
        <taxon>Stephanodiscaceae</taxon>
        <taxon>Cyclotella</taxon>
    </lineage>
</organism>
<name>A0ABD3PWT8_9STRA</name>
<keyword evidence="5" id="KW-1185">Reference proteome</keyword>
<feature type="coiled-coil region" evidence="1">
    <location>
        <begin position="130"/>
        <end position="164"/>
    </location>
</feature>
<reference evidence="4 5" key="1">
    <citation type="journal article" date="2020" name="G3 (Bethesda)">
        <title>Improved Reference Genome for Cyclotella cryptica CCMP332, a Model for Cell Wall Morphogenesis, Salinity Adaptation, and Lipid Production in Diatoms (Bacillariophyta).</title>
        <authorList>
            <person name="Roberts W.R."/>
            <person name="Downey K.M."/>
            <person name="Ruck E.C."/>
            <person name="Traller J.C."/>
            <person name="Alverson A.J."/>
        </authorList>
    </citation>
    <scope>NUCLEOTIDE SEQUENCE [LARGE SCALE GENOMIC DNA]</scope>
    <source>
        <strain evidence="4 5">CCMP332</strain>
    </source>
</reference>
<evidence type="ECO:0000256" key="3">
    <source>
        <dbReference type="SAM" id="SignalP"/>
    </source>
</evidence>
<evidence type="ECO:0000256" key="2">
    <source>
        <dbReference type="SAM" id="MobiDB-lite"/>
    </source>
</evidence>
<dbReference type="AlphaFoldDB" id="A0ABD3PWT8"/>
<dbReference type="Proteomes" id="UP001516023">
    <property type="component" value="Unassembled WGS sequence"/>
</dbReference>
<evidence type="ECO:0000313" key="5">
    <source>
        <dbReference type="Proteomes" id="UP001516023"/>
    </source>
</evidence>
<protein>
    <submittedName>
        <fullName evidence="4">Uncharacterized protein</fullName>
    </submittedName>
</protein>
<keyword evidence="1" id="KW-0175">Coiled coil</keyword>
<gene>
    <name evidence="4" type="ORF">HJC23_011224</name>
</gene>
<evidence type="ECO:0000256" key="1">
    <source>
        <dbReference type="SAM" id="Coils"/>
    </source>
</evidence>
<evidence type="ECO:0000313" key="4">
    <source>
        <dbReference type="EMBL" id="KAL3792059.1"/>
    </source>
</evidence>
<feature type="signal peptide" evidence="3">
    <location>
        <begin position="1"/>
        <end position="21"/>
    </location>
</feature>
<comment type="caution">
    <text evidence="4">The sequence shown here is derived from an EMBL/GenBank/DDBJ whole genome shotgun (WGS) entry which is preliminary data.</text>
</comment>